<evidence type="ECO:0000256" key="3">
    <source>
        <dbReference type="ARBA" id="ARBA00022857"/>
    </source>
</evidence>
<reference evidence="8" key="3">
    <citation type="submission" date="2020-06" db="EMBL/GenBank/DDBJ databases">
        <title>Helianthus annuus Genome sequencing and assembly Release 2.</title>
        <authorList>
            <person name="Gouzy J."/>
            <person name="Langlade N."/>
            <person name="Munos S."/>
        </authorList>
    </citation>
    <scope>NUCLEOTIDE SEQUENCE</scope>
    <source>
        <tissue evidence="8">Leaves</tissue>
    </source>
</reference>
<gene>
    <name evidence="9" type="ORF">HannXRQ_Chr05g0128821</name>
    <name evidence="8" type="ORF">HanXRQr2_Chr17g0788101</name>
</gene>
<comment type="subcellular location">
    <subcellularLocation>
        <location evidence="1">Membrane</location>
        <topology evidence="1">Single-pass type II membrane protein</topology>
    </subcellularLocation>
</comment>
<dbReference type="PRINTS" id="PR00081">
    <property type="entry name" value="GDHRDH"/>
</dbReference>
<dbReference type="EC" id="1.1.1.146" evidence="8"/>
<organism evidence="9 10">
    <name type="scientific">Helianthus annuus</name>
    <name type="common">Common sunflower</name>
    <dbReference type="NCBI Taxonomy" id="4232"/>
    <lineage>
        <taxon>Eukaryota</taxon>
        <taxon>Viridiplantae</taxon>
        <taxon>Streptophyta</taxon>
        <taxon>Embryophyta</taxon>
        <taxon>Tracheophyta</taxon>
        <taxon>Spermatophyta</taxon>
        <taxon>Magnoliopsida</taxon>
        <taxon>eudicotyledons</taxon>
        <taxon>Gunneridae</taxon>
        <taxon>Pentapetalae</taxon>
        <taxon>asterids</taxon>
        <taxon>campanulids</taxon>
        <taxon>Asterales</taxon>
        <taxon>Asteraceae</taxon>
        <taxon>Asteroideae</taxon>
        <taxon>Heliantheae alliance</taxon>
        <taxon>Heliantheae</taxon>
        <taxon>Helianthus</taxon>
    </lineage>
</organism>
<evidence type="ECO:0000256" key="6">
    <source>
        <dbReference type="SAM" id="Phobius"/>
    </source>
</evidence>
<dbReference type="PANTHER" id="PTHR43391:SF78">
    <property type="entry name" value="11-BETA-HYDROXYSTEROID DEHYDROGENASE 1B-LIKE ISOFORM X1"/>
    <property type="match status" value="1"/>
</dbReference>
<keyword evidence="7" id="KW-0732">Signal</keyword>
<evidence type="ECO:0000256" key="2">
    <source>
        <dbReference type="ARBA" id="ARBA00006484"/>
    </source>
</evidence>
<dbReference type="GO" id="GO:0016491">
    <property type="term" value="F:oxidoreductase activity"/>
    <property type="evidence" value="ECO:0000318"/>
    <property type="project" value="GO_Central"/>
</dbReference>
<reference evidence="9" key="2">
    <citation type="submission" date="2017-02" db="EMBL/GenBank/DDBJ databases">
        <title>Sunflower complete genome.</title>
        <authorList>
            <person name="Langlade N."/>
            <person name="Munos S."/>
        </authorList>
    </citation>
    <scope>NUCLEOTIDE SEQUENCE [LARGE SCALE GENOMIC DNA]</scope>
    <source>
        <tissue evidence="9">Leaves</tissue>
    </source>
</reference>
<accession>A0A251UK27</accession>
<keyword evidence="6" id="KW-1133">Transmembrane helix</keyword>
<evidence type="ECO:0000256" key="4">
    <source>
        <dbReference type="ARBA" id="ARBA00022968"/>
    </source>
</evidence>
<evidence type="ECO:0000256" key="7">
    <source>
        <dbReference type="SAM" id="SignalP"/>
    </source>
</evidence>
<dbReference type="InParanoid" id="A0A251UK27"/>
<dbReference type="PANTHER" id="PTHR43391">
    <property type="entry name" value="RETINOL DEHYDROGENASE-RELATED"/>
    <property type="match status" value="1"/>
</dbReference>
<dbReference type="GO" id="GO:0005829">
    <property type="term" value="C:cytosol"/>
    <property type="evidence" value="ECO:0000318"/>
    <property type="project" value="GO_Central"/>
</dbReference>
<comment type="similarity">
    <text evidence="2">Belongs to the short-chain dehydrogenases/reductases (SDR) family.</text>
</comment>
<reference evidence="8 10" key="1">
    <citation type="journal article" date="2017" name="Nature">
        <title>The sunflower genome provides insights into oil metabolism, flowering and Asterid evolution.</title>
        <authorList>
            <person name="Badouin H."/>
            <person name="Gouzy J."/>
            <person name="Grassa C.J."/>
            <person name="Murat F."/>
            <person name="Staton S.E."/>
            <person name="Cottret L."/>
            <person name="Lelandais-Briere C."/>
            <person name="Owens G.L."/>
            <person name="Carrere S."/>
            <person name="Mayjonade B."/>
            <person name="Legrand L."/>
            <person name="Gill N."/>
            <person name="Kane N.C."/>
            <person name="Bowers J.E."/>
            <person name="Hubner S."/>
            <person name="Bellec A."/>
            <person name="Berard A."/>
            <person name="Berges H."/>
            <person name="Blanchet N."/>
            <person name="Boniface M.C."/>
            <person name="Brunel D."/>
            <person name="Catrice O."/>
            <person name="Chaidir N."/>
            <person name="Claudel C."/>
            <person name="Donnadieu C."/>
            <person name="Faraut T."/>
            <person name="Fievet G."/>
            <person name="Helmstetter N."/>
            <person name="King M."/>
            <person name="Knapp S.J."/>
            <person name="Lai Z."/>
            <person name="Le Paslier M.C."/>
            <person name="Lippi Y."/>
            <person name="Lorenzon L."/>
            <person name="Mandel J.R."/>
            <person name="Marage G."/>
            <person name="Marchand G."/>
            <person name="Marquand E."/>
            <person name="Bret-Mestries E."/>
            <person name="Morien E."/>
            <person name="Nambeesan S."/>
            <person name="Nguyen T."/>
            <person name="Pegot-Espagnet P."/>
            <person name="Pouilly N."/>
            <person name="Raftis F."/>
            <person name="Sallet E."/>
            <person name="Schiex T."/>
            <person name="Thomas J."/>
            <person name="Vandecasteele C."/>
            <person name="Vares D."/>
            <person name="Vear F."/>
            <person name="Vautrin S."/>
            <person name="Crespi M."/>
            <person name="Mangin B."/>
            <person name="Burke J.M."/>
            <person name="Salse J."/>
            <person name="Munos S."/>
            <person name="Vincourt P."/>
            <person name="Rieseberg L.H."/>
            <person name="Langlade N.B."/>
        </authorList>
    </citation>
    <scope>NUCLEOTIDE SEQUENCE [LARGE SCALE GENOMIC DNA]</scope>
    <source>
        <strain evidence="10">cv. SF193</strain>
        <tissue evidence="8">Leaves</tissue>
    </source>
</reference>
<dbReference type="SUPFAM" id="SSF51735">
    <property type="entry name" value="NAD(P)-binding Rossmann-fold domains"/>
    <property type="match status" value="1"/>
</dbReference>
<protein>
    <submittedName>
        <fullName evidence="8">11-beta-hydroxysteroid dehydrogenase</fullName>
        <ecNumber evidence="8">1.1.1.146</ecNumber>
    </submittedName>
    <submittedName>
        <fullName evidence="9">Putative glucose/ribitol dehydrogenase</fullName>
    </submittedName>
</protein>
<dbReference type="GO" id="GO:0016020">
    <property type="term" value="C:membrane"/>
    <property type="evidence" value="ECO:0007669"/>
    <property type="project" value="UniProtKB-SubCell"/>
</dbReference>
<name>A0A251UK27_HELAN</name>
<evidence type="ECO:0000256" key="1">
    <source>
        <dbReference type="ARBA" id="ARBA00004606"/>
    </source>
</evidence>
<dbReference type="AlphaFoldDB" id="A0A251UK27"/>
<feature type="transmembrane region" description="Helical" evidence="6">
    <location>
        <begin position="165"/>
        <end position="188"/>
    </location>
</feature>
<feature type="signal peptide" evidence="7">
    <location>
        <begin position="1"/>
        <end position="22"/>
    </location>
</feature>
<dbReference type="InterPro" id="IPR002347">
    <property type="entry name" value="SDR_fam"/>
</dbReference>
<dbReference type="GO" id="GO:0070524">
    <property type="term" value="F:11-beta-hydroxysteroid dehydrogenase (NADP+) activity"/>
    <property type="evidence" value="ECO:0007669"/>
    <property type="project" value="UniProtKB-EC"/>
</dbReference>
<dbReference type="STRING" id="4232.A0A251UK27"/>
<dbReference type="InterPro" id="IPR036291">
    <property type="entry name" value="NAD(P)-bd_dom_sf"/>
</dbReference>
<keyword evidence="6" id="KW-0812">Transmembrane</keyword>
<feature type="chain" id="PRO_5013055396" evidence="7">
    <location>
        <begin position="23"/>
        <end position="285"/>
    </location>
</feature>
<keyword evidence="6" id="KW-0472">Membrane</keyword>
<dbReference type="Gene3D" id="3.40.50.720">
    <property type="entry name" value="NAD(P)-binding Rossmann-like Domain"/>
    <property type="match status" value="2"/>
</dbReference>
<dbReference type="EMBL" id="MNCJ02000332">
    <property type="protein sequence ID" value="KAF5754160.1"/>
    <property type="molecule type" value="Genomic_DNA"/>
</dbReference>
<dbReference type="Proteomes" id="UP000215914">
    <property type="component" value="Chromosome 5"/>
</dbReference>
<keyword evidence="5 8" id="KW-0560">Oxidoreductase</keyword>
<keyword evidence="4" id="KW-0735">Signal-anchor</keyword>
<dbReference type="EMBL" id="CM007894">
    <property type="protein sequence ID" value="OTG23720.1"/>
    <property type="molecule type" value="Genomic_DNA"/>
</dbReference>
<evidence type="ECO:0000313" key="9">
    <source>
        <dbReference type="EMBL" id="OTG23720.1"/>
    </source>
</evidence>
<keyword evidence="3" id="KW-0521">NADP</keyword>
<evidence type="ECO:0000313" key="10">
    <source>
        <dbReference type="Proteomes" id="UP000215914"/>
    </source>
</evidence>
<dbReference type="Gramene" id="mRNA:HanXRQr2_Chr17g0788101">
    <property type="protein sequence ID" value="mRNA:HanXRQr2_Chr17g0788101"/>
    <property type="gene ID" value="HanXRQr2_Chr17g0788101"/>
</dbReference>
<evidence type="ECO:0000256" key="5">
    <source>
        <dbReference type="ARBA" id="ARBA00023002"/>
    </source>
</evidence>
<keyword evidence="10" id="KW-1185">Reference proteome</keyword>
<proteinExistence type="inferred from homology"/>
<sequence>MRLCLHFLVIFASCFTPSFLLGTHPHRPFMLPMFRKHVWKSGFDYWCSGASSGLGELMAYEYAKRSAYLAIIAIKEPDSLLEQVADRARARGSPDVLSVFADVSKFDECRVFVDDTVKHFGHCRTNFWGSVYPTHCVIPHLMKTKGKIVVNASSAGVLHPPNGGFYTVTLPIHLAYFSVMSLLCYSIYLTQPANKKMMTCASKAALISFFESLRFEVSPTITITILTLGFINTNIITANYSTKGVGVRLRKDFKDVVPTMEAEPCAKAIVDGVCKGVTSITTKVL</sequence>
<evidence type="ECO:0000313" key="8">
    <source>
        <dbReference type="EMBL" id="KAF5754160.1"/>
    </source>
</evidence>